<feature type="compositionally biased region" description="Basic residues" evidence="1">
    <location>
        <begin position="87"/>
        <end position="98"/>
    </location>
</feature>
<feature type="region of interest" description="Disordered" evidence="1">
    <location>
        <begin position="76"/>
        <end position="98"/>
    </location>
</feature>
<accession>A0A120FDV0</accession>
<protein>
    <submittedName>
        <fullName evidence="2">Uncharacterized protein</fullName>
    </submittedName>
</protein>
<dbReference type="EMBL" id="LNCD01000150">
    <property type="protein sequence ID" value="KWV40221.1"/>
    <property type="molecule type" value="Genomic_DNA"/>
</dbReference>
<gene>
    <name evidence="2" type="ORF">AS026_26510</name>
</gene>
<organism evidence="2 3">
    <name type="scientific">Rhizobium altiplani</name>
    <dbReference type="NCBI Taxonomy" id="1864509"/>
    <lineage>
        <taxon>Bacteria</taxon>
        <taxon>Pseudomonadati</taxon>
        <taxon>Pseudomonadota</taxon>
        <taxon>Alphaproteobacteria</taxon>
        <taxon>Hyphomicrobiales</taxon>
        <taxon>Rhizobiaceae</taxon>
        <taxon>Rhizobium/Agrobacterium group</taxon>
        <taxon>Rhizobium</taxon>
    </lineage>
</organism>
<evidence type="ECO:0000313" key="2">
    <source>
        <dbReference type="EMBL" id="KWV40221.1"/>
    </source>
</evidence>
<keyword evidence="3" id="KW-1185">Reference proteome</keyword>
<dbReference type="AlphaFoldDB" id="A0A120FDV0"/>
<reference evidence="2 3" key="1">
    <citation type="submission" date="2015-11" db="EMBL/GenBank/DDBJ databases">
        <title>Draft Genome Sequence of the Strain BR 10423 (Rhizobium sp.) isolated from nodules of Mimosa pudica.</title>
        <authorList>
            <person name="Barauna A.C."/>
            <person name="Zilli J.E."/>
            <person name="Simoes-Araujo J.L."/>
            <person name="Reis V.M."/>
            <person name="James E.K."/>
            <person name="Reis F.B.Jr."/>
            <person name="Rouws L.F."/>
            <person name="Passos S.R."/>
            <person name="Gois S.R."/>
        </authorList>
    </citation>
    <scope>NUCLEOTIDE SEQUENCE [LARGE SCALE GENOMIC DNA]</scope>
    <source>
        <strain evidence="2 3">BR10423</strain>
    </source>
</reference>
<evidence type="ECO:0000256" key="1">
    <source>
        <dbReference type="SAM" id="MobiDB-lite"/>
    </source>
</evidence>
<name>A0A120FDV0_9HYPH</name>
<proteinExistence type="predicted"/>
<dbReference type="Proteomes" id="UP000068164">
    <property type="component" value="Unassembled WGS sequence"/>
</dbReference>
<evidence type="ECO:0000313" key="3">
    <source>
        <dbReference type="Proteomes" id="UP000068164"/>
    </source>
</evidence>
<sequence length="98" mass="10670">MASDPVRPHTKAAHVEANGGSTAALLTFLVDQILKEAQDQALRRAVSSTMRNTPGHLRRNTFFSLAFPPGRVAENESVPHNGCSQRHTIRVRRTASPG</sequence>
<comment type="caution">
    <text evidence="2">The sequence shown here is derived from an EMBL/GenBank/DDBJ whole genome shotgun (WGS) entry which is preliminary data.</text>
</comment>